<dbReference type="EMBL" id="JAENGY010002449">
    <property type="protein sequence ID" value="KAG6944178.1"/>
    <property type="molecule type" value="Genomic_DNA"/>
</dbReference>
<feature type="compositionally biased region" description="Basic and acidic residues" evidence="1">
    <location>
        <begin position="17"/>
        <end position="29"/>
    </location>
</feature>
<feature type="compositionally biased region" description="Basic and acidic residues" evidence="1">
    <location>
        <begin position="68"/>
        <end position="102"/>
    </location>
</feature>
<feature type="compositionally biased region" description="Polar residues" evidence="1">
    <location>
        <begin position="44"/>
        <end position="60"/>
    </location>
</feature>
<feature type="compositionally biased region" description="Basic and acidic residues" evidence="1">
    <location>
        <begin position="174"/>
        <end position="195"/>
    </location>
</feature>
<sequence>MLRHAEDAGKTSMSQVAEEHEVETTKNETESSVDVEGAVPIESSVRTTGSVNIKNSGSGDKSTRAARRLAEEAQRQAGREHVGVESNVVHDKEDDATHESTRVVETASGPAEGRWRPRATSRVLPGGSTGDDTVTGNATAAVMNQTTANDPPQPGVNECGAGDDTEGSLRGVPRRTEAVSRQEAASRRREAKDSAVETNASQKATSTGELVTPTTTVKARPNGGVVNDAPQGRTVAGKRMAMTSSTA</sequence>
<feature type="compositionally biased region" description="Polar residues" evidence="1">
    <location>
        <begin position="196"/>
        <end position="217"/>
    </location>
</feature>
<accession>A0A8J5ISW7</accession>
<reference evidence="2" key="1">
    <citation type="submission" date="2021-01" db="EMBL/GenBank/DDBJ databases">
        <title>Phytophthora aleatoria, a newly-described species from Pinus radiata is distinct from Phytophthora cactorum isolates based on comparative genomics.</title>
        <authorList>
            <person name="Mcdougal R."/>
            <person name="Panda P."/>
            <person name="Williams N."/>
            <person name="Studholme D.J."/>
        </authorList>
    </citation>
    <scope>NUCLEOTIDE SEQUENCE</scope>
    <source>
        <strain evidence="2">NZFS 4037</strain>
    </source>
</reference>
<feature type="compositionally biased region" description="Polar residues" evidence="1">
    <location>
        <begin position="130"/>
        <end position="150"/>
    </location>
</feature>
<keyword evidence="3" id="KW-1185">Reference proteome</keyword>
<dbReference type="AlphaFoldDB" id="A0A8J5ISW7"/>
<evidence type="ECO:0000256" key="1">
    <source>
        <dbReference type="SAM" id="MobiDB-lite"/>
    </source>
</evidence>
<evidence type="ECO:0000313" key="2">
    <source>
        <dbReference type="EMBL" id="KAG6944178.1"/>
    </source>
</evidence>
<gene>
    <name evidence="2" type="ORF">JG688_00017225</name>
</gene>
<proteinExistence type="predicted"/>
<dbReference type="Proteomes" id="UP000709295">
    <property type="component" value="Unassembled WGS sequence"/>
</dbReference>
<evidence type="ECO:0000313" key="3">
    <source>
        <dbReference type="Proteomes" id="UP000709295"/>
    </source>
</evidence>
<feature type="region of interest" description="Disordered" evidence="1">
    <location>
        <begin position="1"/>
        <end position="247"/>
    </location>
</feature>
<comment type="caution">
    <text evidence="2">The sequence shown here is derived from an EMBL/GenBank/DDBJ whole genome shotgun (WGS) entry which is preliminary data.</text>
</comment>
<name>A0A8J5ISW7_9STRA</name>
<protein>
    <submittedName>
        <fullName evidence="2">Uncharacterized protein</fullName>
    </submittedName>
</protein>
<organism evidence="2 3">
    <name type="scientific">Phytophthora aleatoria</name>
    <dbReference type="NCBI Taxonomy" id="2496075"/>
    <lineage>
        <taxon>Eukaryota</taxon>
        <taxon>Sar</taxon>
        <taxon>Stramenopiles</taxon>
        <taxon>Oomycota</taxon>
        <taxon>Peronosporomycetes</taxon>
        <taxon>Peronosporales</taxon>
        <taxon>Peronosporaceae</taxon>
        <taxon>Phytophthora</taxon>
    </lineage>
</organism>